<dbReference type="OrthoDB" id="9785707at2"/>
<dbReference type="Pfam" id="PF02481">
    <property type="entry name" value="DNA_processg_A"/>
    <property type="match status" value="1"/>
</dbReference>
<dbReference type="InterPro" id="IPR003488">
    <property type="entry name" value="DprA"/>
</dbReference>
<dbReference type="RefSeq" id="WP_057797783.1">
    <property type="nucleotide sequence ID" value="NZ_AZFM01000006.1"/>
</dbReference>
<dbReference type="PATRIC" id="fig|1423763.3.peg.1711"/>
<feature type="domain" description="Smf/DprA SLOG" evidence="2">
    <location>
        <begin position="73"/>
        <end position="274"/>
    </location>
</feature>
<dbReference type="EMBL" id="AZFM01000006">
    <property type="protein sequence ID" value="KRL90839.1"/>
    <property type="molecule type" value="Genomic_DNA"/>
</dbReference>
<protein>
    <submittedName>
        <fullName evidence="3">DNA protecting protein DprA</fullName>
    </submittedName>
</protein>
<dbReference type="PANTHER" id="PTHR43022">
    <property type="entry name" value="PROTEIN SMF"/>
    <property type="match status" value="1"/>
</dbReference>
<dbReference type="STRING" id="1423763.FC46_GL001684"/>
<keyword evidence="4" id="KW-1185">Reference proteome</keyword>
<sequence length="292" mass="32850">MKITDFLLALKLQKGVGYVKMLQIASQLDVEEVDPVQLNALDLPLSFREICLRAYRDEKAEETINRIKKQCQVISFFDSEYPEQLRQIYQPPLILFARGNLDLLKKEIVTIVGSRMATDYSYQVINRLMPNLVKQDLVIASGLAKGVDSLAHEAALRNNGKTIAVVGNGLNHYYPLQNHNLQDEIVQKGLILSEYLPDTPPRPFRFPQRNRILSGLSRSVIVTEAKEKSGSLITANLALQENRDVYAVPGPITSTLSEGPNKLIEAGANPIIDFELKRERFDNLTTNILFSD</sequence>
<dbReference type="NCBIfam" id="TIGR00732">
    <property type="entry name" value="dprA"/>
    <property type="match status" value="1"/>
</dbReference>
<evidence type="ECO:0000256" key="1">
    <source>
        <dbReference type="ARBA" id="ARBA00006525"/>
    </source>
</evidence>
<dbReference type="InterPro" id="IPR057666">
    <property type="entry name" value="DrpA_SLOG"/>
</dbReference>
<organism evidence="3 4">
    <name type="scientific">Lactobacillus kalixensis DSM 16043</name>
    <dbReference type="NCBI Taxonomy" id="1423763"/>
    <lineage>
        <taxon>Bacteria</taxon>
        <taxon>Bacillati</taxon>
        <taxon>Bacillota</taxon>
        <taxon>Bacilli</taxon>
        <taxon>Lactobacillales</taxon>
        <taxon>Lactobacillaceae</taxon>
        <taxon>Lactobacillus</taxon>
    </lineage>
</organism>
<dbReference type="GO" id="GO:0009294">
    <property type="term" value="P:DNA-mediated transformation"/>
    <property type="evidence" value="ECO:0007669"/>
    <property type="project" value="InterPro"/>
</dbReference>
<dbReference type="AlphaFoldDB" id="A0A0R1UBR1"/>
<evidence type="ECO:0000259" key="2">
    <source>
        <dbReference type="Pfam" id="PF02481"/>
    </source>
</evidence>
<comment type="similarity">
    <text evidence="1">Belongs to the DprA/Smf family.</text>
</comment>
<proteinExistence type="inferred from homology"/>
<comment type="caution">
    <text evidence="3">The sequence shown here is derived from an EMBL/GenBank/DDBJ whole genome shotgun (WGS) entry which is preliminary data.</text>
</comment>
<evidence type="ECO:0000313" key="4">
    <source>
        <dbReference type="Proteomes" id="UP000051036"/>
    </source>
</evidence>
<name>A0A0R1UBR1_9LACO</name>
<evidence type="ECO:0000313" key="3">
    <source>
        <dbReference type="EMBL" id="KRL90839.1"/>
    </source>
</evidence>
<dbReference type="Proteomes" id="UP000051036">
    <property type="component" value="Unassembled WGS sequence"/>
</dbReference>
<gene>
    <name evidence="3" type="ORF">FC46_GL001684</name>
</gene>
<dbReference type="Gene3D" id="3.40.50.450">
    <property type="match status" value="1"/>
</dbReference>
<reference evidence="3 4" key="1">
    <citation type="journal article" date="2015" name="Genome Announc.">
        <title>Expanding the biotechnology potential of lactobacilli through comparative genomics of 213 strains and associated genera.</title>
        <authorList>
            <person name="Sun Z."/>
            <person name="Harris H.M."/>
            <person name="McCann A."/>
            <person name="Guo C."/>
            <person name="Argimon S."/>
            <person name="Zhang W."/>
            <person name="Yang X."/>
            <person name="Jeffery I.B."/>
            <person name="Cooney J.C."/>
            <person name="Kagawa T.F."/>
            <person name="Liu W."/>
            <person name="Song Y."/>
            <person name="Salvetti E."/>
            <person name="Wrobel A."/>
            <person name="Rasinkangas P."/>
            <person name="Parkhill J."/>
            <person name="Rea M.C."/>
            <person name="O'Sullivan O."/>
            <person name="Ritari J."/>
            <person name="Douillard F.P."/>
            <person name="Paul Ross R."/>
            <person name="Yang R."/>
            <person name="Briner A.E."/>
            <person name="Felis G.E."/>
            <person name="de Vos W.M."/>
            <person name="Barrangou R."/>
            <person name="Klaenhammer T.R."/>
            <person name="Caufield P.W."/>
            <person name="Cui Y."/>
            <person name="Zhang H."/>
            <person name="O'Toole P.W."/>
        </authorList>
    </citation>
    <scope>NUCLEOTIDE SEQUENCE [LARGE SCALE GENOMIC DNA]</scope>
    <source>
        <strain evidence="3 4">DSM 16043</strain>
    </source>
</reference>
<dbReference type="PANTHER" id="PTHR43022:SF1">
    <property type="entry name" value="PROTEIN SMF"/>
    <property type="match status" value="1"/>
</dbReference>
<dbReference type="SUPFAM" id="SSF102405">
    <property type="entry name" value="MCP/YpsA-like"/>
    <property type="match status" value="1"/>
</dbReference>
<accession>A0A0R1UBR1</accession>